<keyword evidence="6" id="KW-0653">Protein transport</keyword>
<keyword evidence="7 9" id="KW-1133">Transmembrane helix</keyword>
<feature type="transmembrane region" description="Helical" evidence="9">
    <location>
        <begin position="81"/>
        <end position="104"/>
    </location>
</feature>
<proteinExistence type="inferred from homology"/>
<reference evidence="11 12" key="1">
    <citation type="submission" date="2019-06" db="EMBL/GenBank/DDBJ databases">
        <title>A novel bacterium of genus Amaricoccus, isolated from marine sediment.</title>
        <authorList>
            <person name="Huang H."/>
            <person name="Mo K."/>
            <person name="Hu Y."/>
        </authorList>
    </citation>
    <scope>NUCLEOTIDE SEQUENCE [LARGE SCALE GENOMIC DNA]</scope>
    <source>
        <strain evidence="11 12">HB172011</strain>
    </source>
</reference>
<dbReference type="PROSITE" id="PS50928">
    <property type="entry name" value="ABC_TM1"/>
    <property type="match status" value="1"/>
</dbReference>
<dbReference type="GO" id="GO:0005886">
    <property type="term" value="C:plasma membrane"/>
    <property type="evidence" value="ECO:0007669"/>
    <property type="project" value="UniProtKB-SubCell"/>
</dbReference>
<comment type="similarity">
    <text evidence="9">Belongs to the binding-protein-dependent transport system permease family.</text>
</comment>
<dbReference type="SUPFAM" id="SSF161098">
    <property type="entry name" value="MetI-like"/>
    <property type="match status" value="1"/>
</dbReference>
<keyword evidence="5" id="KW-0571">Peptide transport</keyword>
<keyword evidence="3" id="KW-1003">Cell membrane</keyword>
<dbReference type="GO" id="GO:0015833">
    <property type="term" value="P:peptide transport"/>
    <property type="evidence" value="ECO:0007669"/>
    <property type="project" value="UniProtKB-KW"/>
</dbReference>
<name>A0A501WPY0_9RHOB</name>
<evidence type="ECO:0000256" key="4">
    <source>
        <dbReference type="ARBA" id="ARBA00022692"/>
    </source>
</evidence>
<keyword evidence="12" id="KW-1185">Reference proteome</keyword>
<gene>
    <name evidence="11" type="ORF">FJM51_15525</name>
</gene>
<dbReference type="Gene3D" id="1.10.3720.10">
    <property type="entry name" value="MetI-like"/>
    <property type="match status" value="1"/>
</dbReference>
<keyword evidence="2 9" id="KW-0813">Transport</keyword>
<evidence type="ECO:0000313" key="12">
    <source>
        <dbReference type="Proteomes" id="UP000319255"/>
    </source>
</evidence>
<dbReference type="InterPro" id="IPR035906">
    <property type="entry name" value="MetI-like_sf"/>
</dbReference>
<dbReference type="InterPro" id="IPR000515">
    <property type="entry name" value="MetI-like"/>
</dbReference>
<keyword evidence="8 9" id="KW-0472">Membrane</keyword>
<evidence type="ECO:0000256" key="8">
    <source>
        <dbReference type="ARBA" id="ARBA00023136"/>
    </source>
</evidence>
<dbReference type="AlphaFoldDB" id="A0A501WPY0"/>
<dbReference type="InterPro" id="IPR050366">
    <property type="entry name" value="BP-dependent_transpt_permease"/>
</dbReference>
<dbReference type="GO" id="GO:0055085">
    <property type="term" value="P:transmembrane transport"/>
    <property type="evidence" value="ECO:0007669"/>
    <property type="project" value="InterPro"/>
</dbReference>
<comment type="caution">
    <text evidence="11">The sequence shown here is derived from an EMBL/GenBank/DDBJ whole genome shotgun (WGS) entry which is preliminary data.</text>
</comment>
<evidence type="ECO:0000259" key="10">
    <source>
        <dbReference type="PROSITE" id="PS50928"/>
    </source>
</evidence>
<evidence type="ECO:0000256" key="7">
    <source>
        <dbReference type="ARBA" id="ARBA00022989"/>
    </source>
</evidence>
<evidence type="ECO:0000256" key="9">
    <source>
        <dbReference type="RuleBase" id="RU363032"/>
    </source>
</evidence>
<evidence type="ECO:0000256" key="5">
    <source>
        <dbReference type="ARBA" id="ARBA00022856"/>
    </source>
</evidence>
<feature type="transmembrane region" description="Helical" evidence="9">
    <location>
        <begin position="244"/>
        <end position="267"/>
    </location>
</feature>
<organism evidence="11 12">
    <name type="scientific">Amaricoccus solimangrovi</name>
    <dbReference type="NCBI Taxonomy" id="2589815"/>
    <lineage>
        <taxon>Bacteria</taxon>
        <taxon>Pseudomonadati</taxon>
        <taxon>Pseudomonadota</taxon>
        <taxon>Alphaproteobacteria</taxon>
        <taxon>Rhodobacterales</taxon>
        <taxon>Paracoccaceae</taxon>
        <taxon>Amaricoccus</taxon>
    </lineage>
</organism>
<dbReference type="CDD" id="cd06261">
    <property type="entry name" value="TM_PBP2"/>
    <property type="match status" value="1"/>
</dbReference>
<feature type="transmembrane region" description="Helical" evidence="9">
    <location>
        <begin position="116"/>
        <end position="134"/>
    </location>
</feature>
<evidence type="ECO:0000313" key="11">
    <source>
        <dbReference type="EMBL" id="TPE49297.1"/>
    </source>
</evidence>
<dbReference type="GO" id="GO:0015031">
    <property type="term" value="P:protein transport"/>
    <property type="evidence" value="ECO:0007669"/>
    <property type="project" value="UniProtKB-KW"/>
</dbReference>
<evidence type="ECO:0000256" key="6">
    <source>
        <dbReference type="ARBA" id="ARBA00022927"/>
    </source>
</evidence>
<dbReference type="EMBL" id="VFRP01000016">
    <property type="protein sequence ID" value="TPE49297.1"/>
    <property type="molecule type" value="Genomic_DNA"/>
</dbReference>
<dbReference type="InterPro" id="IPR025966">
    <property type="entry name" value="OppC_N"/>
</dbReference>
<comment type="subcellular location">
    <subcellularLocation>
        <location evidence="1 9">Cell membrane</location>
        <topology evidence="1 9">Multi-pass membrane protein</topology>
    </subcellularLocation>
</comment>
<protein>
    <submittedName>
        <fullName evidence="11">ABC transporter permease</fullName>
    </submittedName>
</protein>
<accession>A0A501WPY0</accession>
<dbReference type="OrthoDB" id="9766870at2"/>
<feature type="transmembrane region" description="Helical" evidence="9">
    <location>
        <begin position="140"/>
        <end position="159"/>
    </location>
</feature>
<evidence type="ECO:0000256" key="1">
    <source>
        <dbReference type="ARBA" id="ARBA00004651"/>
    </source>
</evidence>
<dbReference type="PANTHER" id="PTHR43386">
    <property type="entry name" value="OLIGOPEPTIDE TRANSPORT SYSTEM PERMEASE PROTEIN APPC"/>
    <property type="match status" value="1"/>
</dbReference>
<feature type="transmembrane region" description="Helical" evidence="9">
    <location>
        <begin position="202"/>
        <end position="223"/>
    </location>
</feature>
<keyword evidence="4 9" id="KW-0812">Transmembrane</keyword>
<feature type="domain" description="ABC transmembrane type-1" evidence="10">
    <location>
        <begin position="77"/>
        <end position="267"/>
    </location>
</feature>
<dbReference type="Pfam" id="PF12911">
    <property type="entry name" value="OppC_N"/>
    <property type="match status" value="1"/>
</dbReference>
<sequence>MKTLADFPAFVLRRPAALLGLALLLVQAAAILFAPLLATHSPIEANPLASLQPPSAEHWLGTDVSGMDIYSRIIFATRINLLISVIAVAVAFVIGVPVGLVVGYRRGWASTLVMRIFDFIQSFPVFVLGMALVSVMGQEIWNVAIVLAILFTPIFARLVRAEALSLRDRPFIAAARCSGATDAAIMFRHILPNALGSSIVQVSISIGMAILLTAGLSFIGAGVRMPIPEWGLMVSTGSQQMILGIWWVALFPGLAIVFSVLSFALMADAARDYLDPRGERSR</sequence>
<dbReference type="PANTHER" id="PTHR43386:SF1">
    <property type="entry name" value="D,D-DIPEPTIDE TRANSPORT SYSTEM PERMEASE PROTEIN DDPC-RELATED"/>
    <property type="match status" value="1"/>
</dbReference>
<evidence type="ECO:0000256" key="2">
    <source>
        <dbReference type="ARBA" id="ARBA00022448"/>
    </source>
</evidence>
<dbReference type="Pfam" id="PF00528">
    <property type="entry name" value="BPD_transp_1"/>
    <property type="match status" value="1"/>
</dbReference>
<evidence type="ECO:0000256" key="3">
    <source>
        <dbReference type="ARBA" id="ARBA00022475"/>
    </source>
</evidence>
<dbReference type="Proteomes" id="UP000319255">
    <property type="component" value="Unassembled WGS sequence"/>
</dbReference>